<accession>A0A397WAA6</accession>
<evidence type="ECO:0000313" key="2">
    <source>
        <dbReference type="EMBL" id="RIB29473.1"/>
    </source>
</evidence>
<gene>
    <name evidence="2" type="ORF">C2G38_2056565</name>
</gene>
<feature type="non-terminal residue" evidence="2">
    <location>
        <position position="1"/>
    </location>
</feature>
<keyword evidence="3" id="KW-1185">Reference proteome</keyword>
<name>A0A397WAA6_9GLOM</name>
<dbReference type="Proteomes" id="UP000266673">
    <property type="component" value="Unassembled WGS sequence"/>
</dbReference>
<evidence type="ECO:0000256" key="1">
    <source>
        <dbReference type="SAM" id="MobiDB-lite"/>
    </source>
</evidence>
<proteinExistence type="predicted"/>
<sequence length="81" mass="9401">YGKQQSKLSQESQQDNNQEHHHSDQKKTPRDTSNDLDMFAKYLQIFNFSKSYLCKFILGAPIPSENQKQKQTASSQKPIQN</sequence>
<comment type="caution">
    <text evidence="2">The sequence shown here is derived from an EMBL/GenBank/DDBJ whole genome shotgun (WGS) entry which is preliminary data.</text>
</comment>
<feature type="compositionally biased region" description="Basic and acidic residues" evidence="1">
    <location>
        <begin position="17"/>
        <end position="33"/>
    </location>
</feature>
<protein>
    <submittedName>
        <fullName evidence="2">Uncharacterized protein</fullName>
    </submittedName>
</protein>
<reference evidence="2 3" key="1">
    <citation type="submission" date="2018-06" db="EMBL/GenBank/DDBJ databases">
        <title>Comparative genomics reveals the genomic features of Rhizophagus irregularis, R. cerebriforme, R. diaphanum and Gigaspora rosea, and their symbiotic lifestyle signature.</title>
        <authorList>
            <person name="Morin E."/>
            <person name="San Clemente H."/>
            <person name="Chen E.C.H."/>
            <person name="De La Providencia I."/>
            <person name="Hainaut M."/>
            <person name="Kuo A."/>
            <person name="Kohler A."/>
            <person name="Murat C."/>
            <person name="Tang N."/>
            <person name="Roy S."/>
            <person name="Loubradou J."/>
            <person name="Henrissat B."/>
            <person name="Grigoriev I.V."/>
            <person name="Corradi N."/>
            <person name="Roux C."/>
            <person name="Martin F.M."/>
        </authorList>
    </citation>
    <scope>NUCLEOTIDE SEQUENCE [LARGE SCALE GENOMIC DNA]</scope>
    <source>
        <strain evidence="2 3">DAOM 194757</strain>
    </source>
</reference>
<dbReference type="AlphaFoldDB" id="A0A397WAA6"/>
<evidence type="ECO:0000313" key="3">
    <source>
        <dbReference type="Proteomes" id="UP000266673"/>
    </source>
</evidence>
<dbReference type="EMBL" id="QKWP01000037">
    <property type="protein sequence ID" value="RIB29473.1"/>
    <property type="molecule type" value="Genomic_DNA"/>
</dbReference>
<feature type="compositionally biased region" description="Low complexity" evidence="1">
    <location>
        <begin position="1"/>
        <end position="14"/>
    </location>
</feature>
<feature type="region of interest" description="Disordered" evidence="1">
    <location>
        <begin position="1"/>
        <end position="33"/>
    </location>
</feature>
<organism evidence="2 3">
    <name type="scientific">Gigaspora rosea</name>
    <dbReference type="NCBI Taxonomy" id="44941"/>
    <lineage>
        <taxon>Eukaryota</taxon>
        <taxon>Fungi</taxon>
        <taxon>Fungi incertae sedis</taxon>
        <taxon>Mucoromycota</taxon>
        <taxon>Glomeromycotina</taxon>
        <taxon>Glomeromycetes</taxon>
        <taxon>Diversisporales</taxon>
        <taxon>Gigasporaceae</taxon>
        <taxon>Gigaspora</taxon>
    </lineage>
</organism>